<organism evidence="4 6">
    <name type="scientific">Tetradesmus obliquus</name>
    <name type="common">Green alga</name>
    <name type="synonym">Acutodesmus obliquus</name>
    <dbReference type="NCBI Taxonomy" id="3088"/>
    <lineage>
        <taxon>Eukaryota</taxon>
        <taxon>Viridiplantae</taxon>
        <taxon>Chlorophyta</taxon>
        <taxon>core chlorophytes</taxon>
        <taxon>Chlorophyceae</taxon>
        <taxon>CS clade</taxon>
        <taxon>Sphaeropleales</taxon>
        <taxon>Scenedesmaceae</taxon>
        <taxon>Tetradesmus</taxon>
    </lineage>
</organism>
<reference evidence="4 6" key="1">
    <citation type="submission" date="2016-10" db="EMBL/GenBank/DDBJ databases">
        <authorList>
            <person name="Cai Z."/>
        </authorList>
    </citation>
    <scope>NUCLEOTIDE SEQUENCE [LARGE SCALE GENOMIC DNA]</scope>
</reference>
<dbReference type="PROSITE" id="PS50082">
    <property type="entry name" value="WD_REPEATS_2"/>
    <property type="match status" value="1"/>
</dbReference>
<dbReference type="PANTHER" id="PTHR19848">
    <property type="entry name" value="WD40 REPEAT PROTEIN"/>
    <property type="match status" value="1"/>
</dbReference>
<dbReference type="InterPro" id="IPR001680">
    <property type="entry name" value="WD40_rpt"/>
</dbReference>
<dbReference type="SUPFAM" id="SSF50998">
    <property type="entry name" value="Quinoprotein alcohol dehydrogenase-like"/>
    <property type="match status" value="1"/>
</dbReference>
<evidence type="ECO:0000256" key="2">
    <source>
        <dbReference type="ARBA" id="ARBA00022737"/>
    </source>
</evidence>
<dbReference type="SMART" id="SM00320">
    <property type="entry name" value="WD40"/>
    <property type="match status" value="7"/>
</dbReference>
<protein>
    <submittedName>
        <fullName evidence="4">Uncharacterized protein</fullName>
    </submittedName>
</protein>
<evidence type="ECO:0000313" key="4">
    <source>
        <dbReference type="EMBL" id="SZX68330.1"/>
    </source>
</evidence>
<dbReference type="InterPro" id="IPR011047">
    <property type="entry name" value="Quinoprotein_ADH-like_sf"/>
</dbReference>
<evidence type="ECO:0000256" key="1">
    <source>
        <dbReference type="ARBA" id="ARBA00022574"/>
    </source>
</evidence>
<dbReference type="Pfam" id="PF00400">
    <property type="entry name" value="WD40"/>
    <property type="match status" value="2"/>
</dbReference>
<dbReference type="PROSITE" id="PS00678">
    <property type="entry name" value="WD_REPEATS_1"/>
    <property type="match status" value="1"/>
</dbReference>
<proteinExistence type="predicted"/>
<dbReference type="Proteomes" id="UP000256970">
    <property type="component" value="Unassembled WGS sequence"/>
</dbReference>
<dbReference type="EMBL" id="FNXT01000851">
    <property type="protein sequence ID" value="SZX68330.1"/>
    <property type="molecule type" value="Genomic_DNA"/>
</dbReference>
<evidence type="ECO:0000313" key="6">
    <source>
        <dbReference type="Proteomes" id="UP000256970"/>
    </source>
</evidence>
<dbReference type="InterPro" id="IPR015943">
    <property type="entry name" value="WD40/YVTN_repeat-like_dom_sf"/>
</dbReference>
<dbReference type="EMBL" id="FNXT01001291">
    <property type="protein sequence ID" value="SZX77609.1"/>
    <property type="molecule type" value="Genomic_DNA"/>
</dbReference>
<feature type="repeat" description="WD" evidence="3">
    <location>
        <begin position="62"/>
        <end position="102"/>
    </location>
</feature>
<dbReference type="AlphaFoldDB" id="A0A383VTU5"/>
<dbReference type="PROSITE" id="PS50294">
    <property type="entry name" value="WD_REPEATS_REGION"/>
    <property type="match status" value="1"/>
</dbReference>
<dbReference type="Gene3D" id="2.130.10.10">
    <property type="entry name" value="YVTN repeat-like/Quinoprotein amine dehydrogenase"/>
    <property type="match status" value="2"/>
</dbReference>
<evidence type="ECO:0000256" key="3">
    <source>
        <dbReference type="PROSITE-ProRule" id="PRU00221"/>
    </source>
</evidence>
<dbReference type="STRING" id="3088.A0A383VTU5"/>
<evidence type="ECO:0000313" key="5">
    <source>
        <dbReference type="EMBL" id="SZX77609.1"/>
    </source>
</evidence>
<keyword evidence="2" id="KW-0677">Repeat</keyword>
<keyword evidence="6" id="KW-1185">Reference proteome</keyword>
<dbReference type="InterPro" id="IPR019775">
    <property type="entry name" value="WD40_repeat_CS"/>
</dbReference>
<name>A0A383VTU5_TETOB</name>
<gene>
    <name evidence="5" type="ORF">BQ4739_LOCUS17961</name>
    <name evidence="4" type="ORF">BQ4739_LOCUS8689</name>
</gene>
<keyword evidence="1 3" id="KW-0853">WD repeat</keyword>
<sequence length="414" mass="43296">MDPDLEMFVRIPPQHLQLQHTAELEDACTCMALSADAQLLAAGSCEPGIAVFDLQLALLRTLSGHEGGTNGLAFAVGGRLVSAGEDGQLAVWDSSSGNCLARLECEGENLDKTPDGHSVSHVRTNAAGTLAACAAGRTLHVNDVSGDDFESNRRVFPPVAGGVIEDVKFVGNSTVLVAYYGGVCVFSTEAGANGMVLEYGTNVLAVAATPKLDYVVGGCMDSCVHIWKFEKPEVKQAGAEGSTEAAGEAEEEEQGTKLIEYSCGGYMTKVNAVDFNQAGTQMASLGGTQNTVWDFTGTDGPGGSVPVVALGHTKNCTCQAWQPLPGSELLVTAGKDGRVLVYDTTLFADPDEEGMPKFSAPIAVAPEPQPDEATAVVWSAAGDARTIYVAHASGTVRCWRLPAAEQPQKQQQEA</sequence>
<dbReference type="PANTHER" id="PTHR19848:SF8">
    <property type="entry name" value="F-BOX AND WD REPEAT DOMAIN CONTAINING 7"/>
    <property type="match status" value="1"/>
</dbReference>
<accession>A0A383VTU5</accession>